<feature type="compositionally biased region" description="Basic residues" evidence="1">
    <location>
        <begin position="44"/>
        <end position="53"/>
    </location>
</feature>
<sequence>MSASNSNNENNEKSINVDNISSSLPNNTSQAANQQTNTTTTSTQRKKPTKKPSFRNSQPPINTSYEHHLERWLENASKMNFDYNNLDGNNWPLMNSSGATNRKGNHHLQNSSADPISLPPHINLDSTPSINAFMNFNTSFRQQYPHLIQRQQSASPISNDPISLGTQPDFFSLPTFGSNVKYPSTDQEKLNDVISQSKRFNELLIDDAPHHGNMSVSNNNSTRPNESSAEDELDDDVEGHTDEDDKQKLENGAMSSSIKNKNVLHTLLKQIQLLHETNSKLFRSLHETKVEMEAIKYAPHWGLRHRRDSVSGLSVHSQPFGYANAGIASPAPTYHSQGGYTPGVVTDLIREVRDAGRIQNESLMNRVKALIEEKSWTHNETSMRVLRELEEVKVHLHNLKLERQTTNDRITKLEDEVRTIKTFLGVNSNPFQQYSQSFTPTNSNFAMNDQLKRSNLSLNYGVMNSTGDSFQLDEHSNFNSRRHPSQSPPKPHNNSINEADEDSFDKSHVIQMEKDTLKLRRDLQDALASKKQAETRIIALEHMVTSLKSPQSQPTNNVNHHHSTTNNPNNNSANKNSLQSEFHQPQQHQLQIQINGGEVKRKSVDQATNGSVTVGKLLSPPKSVKASQVTLSAAGPITDL</sequence>
<name>A0A9J6CNS9_POLVA</name>
<feature type="region of interest" description="Disordered" evidence="1">
    <location>
        <begin position="546"/>
        <end position="590"/>
    </location>
</feature>
<feature type="compositionally biased region" description="Polar residues" evidence="1">
    <location>
        <begin position="214"/>
        <end position="227"/>
    </location>
</feature>
<reference evidence="2" key="1">
    <citation type="submission" date="2021-03" db="EMBL/GenBank/DDBJ databases">
        <title>Chromosome level genome of the anhydrobiotic midge Polypedilum vanderplanki.</title>
        <authorList>
            <person name="Yoshida Y."/>
            <person name="Kikawada T."/>
            <person name="Gusev O."/>
        </authorList>
    </citation>
    <scope>NUCLEOTIDE SEQUENCE</scope>
    <source>
        <strain evidence="2">NIAS01</strain>
        <tissue evidence="2">Whole body or cell culture</tissue>
    </source>
</reference>
<dbReference type="OrthoDB" id="6621649at2759"/>
<gene>
    <name evidence="2" type="ORF">PVAND_012894</name>
</gene>
<dbReference type="EMBL" id="JADBJN010000001">
    <property type="protein sequence ID" value="KAG5683621.1"/>
    <property type="molecule type" value="Genomic_DNA"/>
</dbReference>
<protein>
    <submittedName>
        <fullName evidence="2">Uncharacterized protein</fullName>
    </submittedName>
</protein>
<feature type="compositionally biased region" description="Low complexity" evidence="1">
    <location>
        <begin position="564"/>
        <end position="590"/>
    </location>
</feature>
<organism evidence="2 3">
    <name type="scientific">Polypedilum vanderplanki</name>
    <name type="common">Sleeping chironomid midge</name>
    <dbReference type="NCBI Taxonomy" id="319348"/>
    <lineage>
        <taxon>Eukaryota</taxon>
        <taxon>Metazoa</taxon>
        <taxon>Ecdysozoa</taxon>
        <taxon>Arthropoda</taxon>
        <taxon>Hexapoda</taxon>
        <taxon>Insecta</taxon>
        <taxon>Pterygota</taxon>
        <taxon>Neoptera</taxon>
        <taxon>Endopterygota</taxon>
        <taxon>Diptera</taxon>
        <taxon>Nematocera</taxon>
        <taxon>Chironomoidea</taxon>
        <taxon>Chironomidae</taxon>
        <taxon>Chironominae</taxon>
        <taxon>Polypedilum</taxon>
        <taxon>Polypedilum</taxon>
    </lineage>
</organism>
<feature type="compositionally biased region" description="Low complexity" evidence="1">
    <location>
        <begin position="26"/>
        <end position="43"/>
    </location>
</feature>
<feature type="compositionally biased region" description="Basic and acidic residues" evidence="1">
    <location>
        <begin position="238"/>
        <end position="249"/>
    </location>
</feature>
<comment type="caution">
    <text evidence="2">The sequence shown here is derived from an EMBL/GenBank/DDBJ whole genome shotgun (WGS) entry which is preliminary data.</text>
</comment>
<evidence type="ECO:0000313" key="2">
    <source>
        <dbReference type="EMBL" id="KAG5683621.1"/>
    </source>
</evidence>
<evidence type="ECO:0000313" key="3">
    <source>
        <dbReference type="Proteomes" id="UP001107558"/>
    </source>
</evidence>
<feature type="region of interest" description="Disordered" evidence="1">
    <location>
        <begin position="612"/>
        <end position="640"/>
    </location>
</feature>
<dbReference type="Proteomes" id="UP001107558">
    <property type="component" value="Chromosome 1"/>
</dbReference>
<keyword evidence="3" id="KW-1185">Reference proteome</keyword>
<evidence type="ECO:0000256" key="1">
    <source>
        <dbReference type="SAM" id="MobiDB-lite"/>
    </source>
</evidence>
<feature type="compositionally biased region" description="Acidic residues" evidence="1">
    <location>
        <begin position="228"/>
        <end position="237"/>
    </location>
</feature>
<accession>A0A9J6CNS9</accession>
<feature type="region of interest" description="Disordered" evidence="1">
    <location>
        <begin position="468"/>
        <end position="506"/>
    </location>
</feature>
<dbReference type="AlphaFoldDB" id="A0A9J6CNS9"/>
<feature type="compositionally biased region" description="Low complexity" evidence="1">
    <location>
        <begin position="1"/>
        <end position="19"/>
    </location>
</feature>
<feature type="region of interest" description="Disordered" evidence="1">
    <location>
        <begin position="1"/>
        <end position="62"/>
    </location>
</feature>
<feature type="region of interest" description="Disordered" evidence="1">
    <location>
        <begin position="208"/>
        <end position="256"/>
    </location>
</feature>
<proteinExistence type="predicted"/>